<proteinExistence type="predicted"/>
<dbReference type="Pfam" id="PF04978">
    <property type="entry name" value="MST"/>
    <property type="match status" value="1"/>
</dbReference>
<dbReference type="Gene3D" id="1.20.120.450">
    <property type="entry name" value="dinb family like domain"/>
    <property type="match status" value="1"/>
</dbReference>
<organism evidence="1 2">
    <name type="scientific">Actinoplanes subglobosus</name>
    <dbReference type="NCBI Taxonomy" id="1547892"/>
    <lineage>
        <taxon>Bacteria</taxon>
        <taxon>Bacillati</taxon>
        <taxon>Actinomycetota</taxon>
        <taxon>Actinomycetes</taxon>
        <taxon>Micromonosporales</taxon>
        <taxon>Micromonosporaceae</taxon>
        <taxon>Actinoplanes</taxon>
    </lineage>
</organism>
<dbReference type="SUPFAM" id="SSF109854">
    <property type="entry name" value="DinB/YfiT-like putative metalloenzymes"/>
    <property type="match status" value="1"/>
</dbReference>
<keyword evidence="2" id="KW-1185">Reference proteome</keyword>
<dbReference type="InterPro" id="IPR007061">
    <property type="entry name" value="MST-like"/>
</dbReference>
<sequence>MTGIDGEKAVLQEFLGYQRATAMAIVDGLGEVALHTTVLPSGWTPIGLIEHLADAERHWFQAVLTGTLSPRPWDDGCPSFVTPRSSAEVLAFYREQCSLSDRLIAETPLDAAPVGKHEDERLAAQTTDLRRIILHMIEETARHAGHLDAARELIDGRTGLGPR</sequence>
<accession>A0ABV8JA15</accession>
<protein>
    <submittedName>
        <fullName evidence="1">DinB family protein</fullName>
    </submittedName>
</protein>
<comment type="caution">
    <text evidence="1">The sequence shown here is derived from an EMBL/GenBank/DDBJ whole genome shotgun (WGS) entry which is preliminary data.</text>
</comment>
<name>A0ABV8JA15_9ACTN</name>
<evidence type="ECO:0000313" key="1">
    <source>
        <dbReference type="EMBL" id="MFC4072886.1"/>
    </source>
</evidence>
<dbReference type="RefSeq" id="WP_378073809.1">
    <property type="nucleotide sequence ID" value="NZ_JBHSBL010000046.1"/>
</dbReference>
<gene>
    <name evidence="1" type="ORF">ACFO0C_48815</name>
</gene>
<reference evidence="2" key="1">
    <citation type="journal article" date="2019" name="Int. J. Syst. Evol. Microbiol.">
        <title>The Global Catalogue of Microorganisms (GCM) 10K type strain sequencing project: providing services to taxonomists for standard genome sequencing and annotation.</title>
        <authorList>
            <consortium name="The Broad Institute Genomics Platform"/>
            <consortium name="The Broad Institute Genome Sequencing Center for Infectious Disease"/>
            <person name="Wu L."/>
            <person name="Ma J."/>
        </authorList>
    </citation>
    <scope>NUCLEOTIDE SEQUENCE [LARGE SCALE GENOMIC DNA]</scope>
    <source>
        <strain evidence="2">TBRC 5832</strain>
    </source>
</reference>
<evidence type="ECO:0000313" key="2">
    <source>
        <dbReference type="Proteomes" id="UP001595867"/>
    </source>
</evidence>
<dbReference type="Proteomes" id="UP001595867">
    <property type="component" value="Unassembled WGS sequence"/>
</dbReference>
<dbReference type="InterPro" id="IPR034660">
    <property type="entry name" value="DinB/YfiT-like"/>
</dbReference>
<dbReference type="EMBL" id="JBHSBL010000046">
    <property type="protein sequence ID" value="MFC4072886.1"/>
    <property type="molecule type" value="Genomic_DNA"/>
</dbReference>